<dbReference type="GeneID" id="70250029"/>
<dbReference type="Proteomes" id="UP001201262">
    <property type="component" value="Unassembled WGS sequence"/>
</dbReference>
<dbReference type="RefSeq" id="XP_046076132.1">
    <property type="nucleotide sequence ID" value="XM_046219742.1"/>
</dbReference>
<protein>
    <submittedName>
        <fullName evidence="1">Uncharacterized protein</fullName>
    </submittedName>
</protein>
<dbReference type="AlphaFoldDB" id="A0AAD4Q4H8"/>
<evidence type="ECO:0000313" key="2">
    <source>
        <dbReference type="Proteomes" id="UP001201262"/>
    </source>
</evidence>
<comment type="caution">
    <text evidence="1">The sequence shown here is derived from an EMBL/GenBank/DDBJ whole genome shotgun (WGS) entry which is preliminary data.</text>
</comment>
<organism evidence="1 2">
    <name type="scientific">Talaromyces proteolyticus</name>
    <dbReference type="NCBI Taxonomy" id="1131652"/>
    <lineage>
        <taxon>Eukaryota</taxon>
        <taxon>Fungi</taxon>
        <taxon>Dikarya</taxon>
        <taxon>Ascomycota</taxon>
        <taxon>Pezizomycotina</taxon>
        <taxon>Eurotiomycetes</taxon>
        <taxon>Eurotiomycetidae</taxon>
        <taxon>Eurotiales</taxon>
        <taxon>Trichocomaceae</taxon>
        <taxon>Talaromyces</taxon>
        <taxon>Talaromyces sect. Bacilispori</taxon>
    </lineage>
</organism>
<proteinExistence type="predicted"/>
<gene>
    <name evidence="1" type="ORF">BGW36DRAFT_422688</name>
</gene>
<sequence>MAPKFPKFDIVKGLIKWSTGTKTFELIRPNFDKTFIVWELLRVGLQQMPSLDDLIVDGRYDIYGVSLSPLFDVLKDVQSSSLQTLKISDISGTGRAASVEDFKEKEGTSRITTLKLSAFSQTPKVLEGLLRWQKKLEVFSLESYAPFTKNCFVKDVQELESWARALGREAVRKEMSRLGKIQIFLWVRKPSDAEQHIQNRLGALAAELKPYNIEVTVEDTNLPGS</sequence>
<name>A0AAD4Q4H8_9EURO</name>
<evidence type="ECO:0000313" key="1">
    <source>
        <dbReference type="EMBL" id="KAH8703114.1"/>
    </source>
</evidence>
<reference evidence="1" key="1">
    <citation type="submission" date="2021-12" db="EMBL/GenBank/DDBJ databases">
        <title>Convergent genome expansion in fungi linked to evolution of root-endophyte symbiosis.</title>
        <authorList>
            <consortium name="DOE Joint Genome Institute"/>
            <person name="Ke Y.-H."/>
            <person name="Bonito G."/>
            <person name="Liao H.-L."/>
            <person name="Looney B."/>
            <person name="Rojas-Flechas A."/>
            <person name="Nash J."/>
            <person name="Hameed K."/>
            <person name="Schadt C."/>
            <person name="Martin F."/>
            <person name="Crous P.W."/>
            <person name="Miettinen O."/>
            <person name="Magnuson J.K."/>
            <person name="Labbe J."/>
            <person name="Jacobson D."/>
            <person name="Doktycz M.J."/>
            <person name="Veneault-Fourrey C."/>
            <person name="Kuo A."/>
            <person name="Mondo S."/>
            <person name="Calhoun S."/>
            <person name="Riley R."/>
            <person name="Ohm R."/>
            <person name="LaButti K."/>
            <person name="Andreopoulos B."/>
            <person name="Pangilinan J."/>
            <person name="Nolan M."/>
            <person name="Tritt A."/>
            <person name="Clum A."/>
            <person name="Lipzen A."/>
            <person name="Daum C."/>
            <person name="Barry K."/>
            <person name="Grigoriev I.V."/>
            <person name="Vilgalys R."/>
        </authorList>
    </citation>
    <scope>NUCLEOTIDE SEQUENCE</scope>
    <source>
        <strain evidence="1">PMI_201</strain>
    </source>
</reference>
<dbReference type="EMBL" id="JAJTJA010000002">
    <property type="protein sequence ID" value="KAH8703114.1"/>
    <property type="molecule type" value="Genomic_DNA"/>
</dbReference>
<accession>A0AAD4Q4H8</accession>
<keyword evidence="2" id="KW-1185">Reference proteome</keyword>